<keyword evidence="12" id="KW-1185">Reference proteome</keyword>
<dbReference type="InterPro" id="IPR001969">
    <property type="entry name" value="Aspartic_peptidase_AS"/>
</dbReference>
<dbReference type="InterPro" id="IPR001461">
    <property type="entry name" value="Aspartic_peptidase_A1"/>
</dbReference>
<sequence>MFRLFLAVATLVVLINSELHRISLHKTPSVRKSIGIDHRQGDSARRFTSIVREPLLNFRNTQYYGVISIGTPRQKFKVLFDTGSANLWIPSIHCDIDDLTCLAHKKYNNRTSRTYIPNGTLFDIQYEYGKLSGYLSTDVVNIAGLNIMNQTFGEAITEPGIAFLYAKFDGILGMGYPNISVLGVTPVFTNMVQQGLVSSPVFSFYLNRIQIENKTLCANGCQAIVDTGFSRLAGPPTDIAIITSRIAIDEFNGVVYVDCDQISNLPNVTFFLSGKPFVLIAEDYVIIDDEGTPVCYSAFEIAAQSEFGTLWILGDSFLVSLSYNRYNHDESSTFMLNDKTFIIEYENGHNVKGYLSTDIVNIAGINVQNQTFGEATDEWGFGSAKFDGILGMGYSPVSEEVTPFFANMVKQGLLTQPVFSIFLDRNSPPELSSELIIGNSDSTLYIGELIYVNVTKKGFWQFTVDKVKIGGITFCKNGCPAIIDIATTKIMGSLSNIATINRLIGTTFTGKEMIVDCDKIPSLPDICFVLNGTSLKLTSQDYIIKFGLRSSIAVQNQTFGEAISYRRRLQLVPNYEGVVGMGYSTSAITGIPVLINMVQQRLLLRPIFSIYMKREFLETEVGELIIGDTDPNLYVGKLTYVNVTRKGYWKFTMDTVRLGNNTLCANDCQGIIDSSNFRISGPLSAIAVINKYIRTISLNDSAFVDCKKIYKLPDIYFIIGGRIFELTSEDYIIQSTLSYGTSCMSPFEDNNISDKDGPTWVLGSLFLRRYYIKFDMGKNKMGFAPAK</sequence>
<dbReference type="FunFam" id="2.40.70.10:FF:000004">
    <property type="entry name" value="Pepsin A"/>
    <property type="match status" value="1"/>
</dbReference>
<evidence type="ECO:0000256" key="6">
    <source>
        <dbReference type="ARBA" id="ARBA00023180"/>
    </source>
</evidence>
<dbReference type="Gene3D" id="2.40.70.10">
    <property type="entry name" value="Acid Proteases"/>
    <property type="match status" value="4"/>
</dbReference>
<dbReference type="PROSITE" id="PS51767">
    <property type="entry name" value="PEPTIDASE_A1"/>
    <property type="match status" value="1"/>
</dbReference>
<keyword evidence="6" id="KW-0325">Glycoprotein</keyword>
<feature type="signal peptide" evidence="9">
    <location>
        <begin position="1"/>
        <end position="17"/>
    </location>
</feature>
<dbReference type="Proteomes" id="UP000075809">
    <property type="component" value="Unassembled WGS sequence"/>
</dbReference>
<keyword evidence="5 7" id="KW-1015">Disulfide bond</keyword>
<accession>A0A151WQ15</accession>
<dbReference type="EMBL" id="KQ982850">
    <property type="protein sequence ID" value="KYQ49956.1"/>
    <property type="molecule type" value="Genomic_DNA"/>
</dbReference>
<dbReference type="PANTHER" id="PTHR47966">
    <property type="entry name" value="BETA-SITE APP-CLEAVING ENZYME, ISOFORM A-RELATED"/>
    <property type="match status" value="1"/>
</dbReference>
<dbReference type="PANTHER" id="PTHR47966:SF51">
    <property type="entry name" value="BETA-SITE APP-CLEAVING ENZYME, ISOFORM A-RELATED"/>
    <property type="match status" value="1"/>
</dbReference>
<name>A0A151WQ15_9HYME</name>
<dbReference type="InterPro" id="IPR033121">
    <property type="entry name" value="PEPTIDASE_A1"/>
</dbReference>
<feature type="domain" description="Peptidase A1" evidence="10">
    <location>
        <begin position="63"/>
        <end position="784"/>
    </location>
</feature>
<dbReference type="FunFam" id="2.40.70.10:FF:000002">
    <property type="entry name" value="Vacuolar aspartic proteinase"/>
    <property type="match status" value="1"/>
</dbReference>
<evidence type="ECO:0000256" key="5">
    <source>
        <dbReference type="ARBA" id="ARBA00023157"/>
    </source>
</evidence>
<evidence type="ECO:0000256" key="2">
    <source>
        <dbReference type="ARBA" id="ARBA00022670"/>
    </source>
</evidence>
<evidence type="ECO:0000256" key="9">
    <source>
        <dbReference type="SAM" id="SignalP"/>
    </source>
</evidence>
<evidence type="ECO:0000256" key="8">
    <source>
        <dbReference type="RuleBase" id="RU000454"/>
    </source>
</evidence>
<evidence type="ECO:0000259" key="10">
    <source>
        <dbReference type="PROSITE" id="PS51767"/>
    </source>
</evidence>
<dbReference type="PRINTS" id="PR00792">
    <property type="entry name" value="PEPSIN"/>
</dbReference>
<feature type="disulfide bond" evidence="7">
    <location>
        <begin position="664"/>
        <end position="668"/>
    </location>
</feature>
<evidence type="ECO:0000313" key="12">
    <source>
        <dbReference type="Proteomes" id="UP000075809"/>
    </source>
</evidence>
<gene>
    <name evidence="11" type="ORF">ALC60_10978</name>
</gene>
<keyword evidence="2 8" id="KW-0645">Protease</keyword>
<evidence type="ECO:0000256" key="4">
    <source>
        <dbReference type="ARBA" id="ARBA00022801"/>
    </source>
</evidence>
<proteinExistence type="inferred from homology"/>
<protein>
    <submittedName>
        <fullName evidence="11">Lysosomal aspartic protease</fullName>
    </submittedName>
</protein>
<evidence type="ECO:0000256" key="3">
    <source>
        <dbReference type="ARBA" id="ARBA00022750"/>
    </source>
</evidence>
<reference evidence="11 12" key="1">
    <citation type="submission" date="2015-09" db="EMBL/GenBank/DDBJ databases">
        <title>Trachymyrmex zeteki WGS genome.</title>
        <authorList>
            <person name="Nygaard S."/>
            <person name="Hu H."/>
            <person name="Boomsma J."/>
            <person name="Zhang G."/>
        </authorList>
    </citation>
    <scope>NUCLEOTIDE SEQUENCE [LARGE SCALE GENOMIC DNA]</scope>
    <source>
        <strain evidence="11">Tzet28-1</strain>
        <tissue evidence="11">Whole body</tissue>
    </source>
</reference>
<dbReference type="PROSITE" id="PS00141">
    <property type="entry name" value="ASP_PROTEASE"/>
    <property type="match status" value="1"/>
</dbReference>
<feature type="chain" id="PRO_5007591362" evidence="9">
    <location>
        <begin position="18"/>
        <end position="787"/>
    </location>
</feature>
<dbReference type="SUPFAM" id="SSF50630">
    <property type="entry name" value="Acid proteases"/>
    <property type="match status" value="3"/>
</dbReference>
<dbReference type="InterPro" id="IPR021109">
    <property type="entry name" value="Peptidase_aspartic_dom_sf"/>
</dbReference>
<dbReference type="GO" id="GO:0004190">
    <property type="term" value="F:aspartic-type endopeptidase activity"/>
    <property type="evidence" value="ECO:0007669"/>
    <property type="project" value="UniProtKB-KW"/>
</dbReference>
<dbReference type="FunFam" id="2.40.70.10:FF:000115">
    <property type="entry name" value="Lysosomal aspartic protease"/>
    <property type="match status" value="1"/>
</dbReference>
<evidence type="ECO:0000313" key="11">
    <source>
        <dbReference type="EMBL" id="KYQ49956.1"/>
    </source>
</evidence>
<evidence type="ECO:0000256" key="7">
    <source>
        <dbReference type="PIRSR" id="PIRSR601461-2"/>
    </source>
</evidence>
<dbReference type="AlphaFoldDB" id="A0A151WQ15"/>
<keyword evidence="4 8" id="KW-0378">Hydrolase</keyword>
<evidence type="ECO:0000256" key="1">
    <source>
        <dbReference type="ARBA" id="ARBA00007447"/>
    </source>
</evidence>
<dbReference type="STRING" id="64791.A0A151WQ15"/>
<keyword evidence="3 8" id="KW-0064">Aspartyl protease</keyword>
<dbReference type="GO" id="GO:0006508">
    <property type="term" value="P:proteolysis"/>
    <property type="evidence" value="ECO:0007669"/>
    <property type="project" value="UniProtKB-KW"/>
</dbReference>
<keyword evidence="9" id="KW-0732">Signal</keyword>
<dbReference type="Pfam" id="PF00026">
    <property type="entry name" value="Asp"/>
    <property type="match status" value="3"/>
</dbReference>
<comment type="similarity">
    <text evidence="1 8">Belongs to the peptidase A1 family.</text>
</comment>
<organism evidence="11 12">
    <name type="scientific">Mycetomoellerius zeteki</name>
    <dbReference type="NCBI Taxonomy" id="64791"/>
    <lineage>
        <taxon>Eukaryota</taxon>
        <taxon>Metazoa</taxon>
        <taxon>Ecdysozoa</taxon>
        <taxon>Arthropoda</taxon>
        <taxon>Hexapoda</taxon>
        <taxon>Insecta</taxon>
        <taxon>Pterygota</taxon>
        <taxon>Neoptera</taxon>
        <taxon>Endopterygota</taxon>
        <taxon>Hymenoptera</taxon>
        <taxon>Apocrita</taxon>
        <taxon>Aculeata</taxon>
        <taxon>Formicoidea</taxon>
        <taxon>Formicidae</taxon>
        <taxon>Myrmicinae</taxon>
        <taxon>Mycetomoellerius</taxon>
    </lineage>
</organism>